<evidence type="ECO:0000313" key="2">
    <source>
        <dbReference type="Proteomes" id="UP000239209"/>
    </source>
</evidence>
<dbReference type="OrthoDB" id="3294717at2"/>
<dbReference type="RefSeq" id="WP_106131290.1">
    <property type="nucleotide sequence ID" value="NZ_PVZG01000039.1"/>
</dbReference>
<dbReference type="EMBL" id="PVZG01000039">
    <property type="protein sequence ID" value="PRY19069.1"/>
    <property type="molecule type" value="Genomic_DNA"/>
</dbReference>
<gene>
    <name evidence="1" type="ORF">CLV70_1398</name>
</gene>
<accession>A0A2T0RD50</accession>
<sequence>MPEYTPAALARLILSDRARDVVDDAVRLVPTLDDGQRSPGDLLMEALRVRSQVDKLVTAAVLNAREQGASWSEIAVLVGIRTESVTERWLPDEQRWHAGLAQPMREEPGEDLPRLAVPQAAYAPEVYARDLDGWALRHVDEIEHERWRKLGKDPERPVSDGLG</sequence>
<name>A0A2T0RD50_9ACTN</name>
<evidence type="ECO:0008006" key="3">
    <source>
        <dbReference type="Google" id="ProtNLM"/>
    </source>
</evidence>
<comment type="caution">
    <text evidence="1">The sequence shown here is derived from an EMBL/GenBank/DDBJ whole genome shotgun (WGS) entry which is preliminary data.</text>
</comment>
<dbReference type="AlphaFoldDB" id="A0A2T0RD50"/>
<protein>
    <recommendedName>
        <fullName evidence="3">Homeodomain-like domain-containing protein</fullName>
    </recommendedName>
</protein>
<reference evidence="1 2" key="1">
    <citation type="submission" date="2018-03" db="EMBL/GenBank/DDBJ databases">
        <title>Genomic Encyclopedia of Archaeal and Bacterial Type Strains, Phase II (KMG-II): from individual species to whole genera.</title>
        <authorList>
            <person name="Goeker M."/>
        </authorList>
    </citation>
    <scope>NUCLEOTIDE SEQUENCE [LARGE SCALE GENOMIC DNA]</scope>
    <source>
        <strain evidence="1 2">DSM 45348</strain>
    </source>
</reference>
<keyword evidence="2" id="KW-1185">Reference proteome</keyword>
<dbReference type="Proteomes" id="UP000239209">
    <property type="component" value="Unassembled WGS sequence"/>
</dbReference>
<proteinExistence type="predicted"/>
<organism evidence="1 2">
    <name type="scientific">Pseudosporangium ferrugineum</name>
    <dbReference type="NCBI Taxonomy" id="439699"/>
    <lineage>
        <taxon>Bacteria</taxon>
        <taxon>Bacillati</taxon>
        <taxon>Actinomycetota</taxon>
        <taxon>Actinomycetes</taxon>
        <taxon>Micromonosporales</taxon>
        <taxon>Micromonosporaceae</taxon>
        <taxon>Pseudosporangium</taxon>
    </lineage>
</organism>
<evidence type="ECO:0000313" key="1">
    <source>
        <dbReference type="EMBL" id="PRY19069.1"/>
    </source>
</evidence>